<dbReference type="SMART" id="SM00490">
    <property type="entry name" value="HELICc"/>
    <property type="match status" value="1"/>
</dbReference>
<dbReference type="InterPro" id="IPR001650">
    <property type="entry name" value="Helicase_C-like"/>
</dbReference>
<dbReference type="AlphaFoldDB" id="A0A8H6KDC3"/>
<dbReference type="PANTHER" id="PTHR45626">
    <property type="entry name" value="TRANSCRIPTION TERMINATION FACTOR 2-RELATED"/>
    <property type="match status" value="1"/>
</dbReference>
<dbReference type="GO" id="GO:0005634">
    <property type="term" value="C:nucleus"/>
    <property type="evidence" value="ECO:0007669"/>
    <property type="project" value="TreeGrafter"/>
</dbReference>
<dbReference type="InterPro" id="IPR027417">
    <property type="entry name" value="P-loop_NTPase"/>
</dbReference>
<feature type="region of interest" description="Disordered" evidence="5">
    <location>
        <begin position="362"/>
        <end position="418"/>
    </location>
</feature>
<organism evidence="7 8">
    <name type="scientific">Colletotrichum musicola</name>
    <dbReference type="NCBI Taxonomy" id="2175873"/>
    <lineage>
        <taxon>Eukaryota</taxon>
        <taxon>Fungi</taxon>
        <taxon>Dikarya</taxon>
        <taxon>Ascomycota</taxon>
        <taxon>Pezizomycotina</taxon>
        <taxon>Sordariomycetes</taxon>
        <taxon>Hypocreomycetidae</taxon>
        <taxon>Glomerellales</taxon>
        <taxon>Glomerellaceae</taxon>
        <taxon>Colletotrichum</taxon>
        <taxon>Colletotrichum orchidearum species complex</taxon>
    </lineage>
</organism>
<reference evidence="7" key="1">
    <citation type="journal article" date="2020" name="Phytopathology">
        <title>Genome Sequence Resources of Colletotrichum truncatum, C. plurivorum, C. musicola, and C. sojae: Four Species Pathogenic to Soybean (Glycine max).</title>
        <authorList>
            <person name="Rogerio F."/>
            <person name="Boufleur T.R."/>
            <person name="Ciampi-Guillardi M."/>
            <person name="Sukno S.A."/>
            <person name="Thon M.R."/>
            <person name="Massola Junior N.S."/>
            <person name="Baroncelli R."/>
        </authorList>
    </citation>
    <scope>NUCLEOTIDE SEQUENCE</scope>
    <source>
        <strain evidence="7">LFN0074</strain>
    </source>
</reference>
<proteinExistence type="predicted"/>
<feature type="compositionally biased region" description="Acidic residues" evidence="5">
    <location>
        <begin position="366"/>
        <end position="388"/>
    </location>
</feature>
<dbReference type="GO" id="GO:0008094">
    <property type="term" value="F:ATP-dependent activity, acting on DNA"/>
    <property type="evidence" value="ECO:0007669"/>
    <property type="project" value="TreeGrafter"/>
</dbReference>
<dbReference type="Gene3D" id="3.40.50.300">
    <property type="entry name" value="P-loop containing nucleotide triphosphate hydrolases"/>
    <property type="match status" value="1"/>
</dbReference>
<keyword evidence="1" id="KW-0547">Nucleotide-binding</keyword>
<gene>
    <name evidence="7" type="ORF">CMUS01_08400</name>
</gene>
<comment type="caution">
    <text evidence="7">The sequence shown here is derived from an EMBL/GenBank/DDBJ whole genome shotgun (WGS) entry which is preliminary data.</text>
</comment>
<evidence type="ECO:0000256" key="4">
    <source>
        <dbReference type="ARBA" id="ARBA00022840"/>
    </source>
</evidence>
<dbReference type="GO" id="GO:0005524">
    <property type="term" value="F:ATP binding"/>
    <property type="evidence" value="ECO:0007669"/>
    <property type="project" value="UniProtKB-KW"/>
</dbReference>
<evidence type="ECO:0000256" key="3">
    <source>
        <dbReference type="ARBA" id="ARBA00022806"/>
    </source>
</evidence>
<feature type="region of interest" description="Disordered" evidence="5">
    <location>
        <begin position="1"/>
        <end position="56"/>
    </location>
</feature>
<keyword evidence="2" id="KW-0378">Hydrolase</keyword>
<name>A0A8H6KDC3_9PEZI</name>
<feature type="compositionally biased region" description="Acidic residues" evidence="5">
    <location>
        <begin position="399"/>
        <end position="418"/>
    </location>
</feature>
<evidence type="ECO:0000259" key="6">
    <source>
        <dbReference type="PROSITE" id="PS51194"/>
    </source>
</evidence>
<sequence length="418" mass="46910">MGGPIVIDEDSDEVNSQDEASEDSDGMVPEDFLNEKPASHGKRAKQVATIPKPSEESYLDPFGRMHLCLLHYMLGELHRDEGTRAQTPILRLTTDPFKGNKCPKCRTVIGALQSLEPFRSDDDDSANASLNQKRKGDKGYSFGFDSNGFQHYDDDRKNNKPSRFLQISDQMADGVVAPSAKMAALKEIVLRWQAEAPEDKIFIFSQFNIVMKIVGRMLEAEDITFNYLSGKQTTEQREKAVKDFQEGVDVKVLIVSLRAGGQCLTLTRGNRVVLMELWWNHAVEQQAFSRVYRIGQIKETHFVRFIVNTPIEKRMLRMQVEKILRIDAALQDGGVRAPKLTFEDLASLLGKVTKENGEVVRIAQDNPDDDEGYDDESTSVDGSDDEEVESLHDFVVPDDVIELDDSDEDAGGLDSDDE</sequence>
<feature type="domain" description="Helicase C-terminal" evidence="6">
    <location>
        <begin position="184"/>
        <end position="334"/>
    </location>
</feature>
<dbReference type="GO" id="GO:0016787">
    <property type="term" value="F:hydrolase activity"/>
    <property type="evidence" value="ECO:0007669"/>
    <property type="project" value="UniProtKB-KW"/>
</dbReference>
<evidence type="ECO:0000256" key="2">
    <source>
        <dbReference type="ARBA" id="ARBA00022801"/>
    </source>
</evidence>
<feature type="compositionally biased region" description="Acidic residues" evidence="5">
    <location>
        <begin position="7"/>
        <end position="25"/>
    </location>
</feature>
<keyword evidence="3" id="KW-0347">Helicase</keyword>
<dbReference type="PROSITE" id="PS51194">
    <property type="entry name" value="HELICASE_CTER"/>
    <property type="match status" value="1"/>
</dbReference>
<keyword evidence="8" id="KW-1185">Reference proteome</keyword>
<dbReference type="CDD" id="cd18793">
    <property type="entry name" value="SF2_C_SNF"/>
    <property type="match status" value="1"/>
</dbReference>
<dbReference type="GO" id="GO:0006281">
    <property type="term" value="P:DNA repair"/>
    <property type="evidence" value="ECO:0007669"/>
    <property type="project" value="TreeGrafter"/>
</dbReference>
<dbReference type="InterPro" id="IPR050628">
    <property type="entry name" value="SNF2_RAD54_helicase_TF"/>
</dbReference>
<evidence type="ECO:0000313" key="7">
    <source>
        <dbReference type="EMBL" id="KAF6828863.1"/>
    </source>
</evidence>
<dbReference type="Pfam" id="PF00271">
    <property type="entry name" value="Helicase_C"/>
    <property type="match status" value="1"/>
</dbReference>
<dbReference type="PANTHER" id="PTHR45626:SF17">
    <property type="entry name" value="HELICASE-LIKE TRANSCRIPTION FACTOR"/>
    <property type="match status" value="1"/>
</dbReference>
<accession>A0A8H6KDC3</accession>
<dbReference type="EMBL" id="WIGM01000326">
    <property type="protein sequence ID" value="KAF6828863.1"/>
    <property type="molecule type" value="Genomic_DNA"/>
</dbReference>
<evidence type="ECO:0000256" key="5">
    <source>
        <dbReference type="SAM" id="MobiDB-lite"/>
    </source>
</evidence>
<keyword evidence="4" id="KW-0067">ATP-binding</keyword>
<protein>
    <submittedName>
        <fullName evidence="7">SNF2 family domain-containing protein</fullName>
    </submittedName>
</protein>
<evidence type="ECO:0000313" key="8">
    <source>
        <dbReference type="Proteomes" id="UP000639643"/>
    </source>
</evidence>
<dbReference type="InterPro" id="IPR049730">
    <property type="entry name" value="SNF2/RAD54-like_C"/>
</dbReference>
<dbReference type="SUPFAM" id="SSF52540">
    <property type="entry name" value="P-loop containing nucleoside triphosphate hydrolases"/>
    <property type="match status" value="1"/>
</dbReference>
<dbReference type="GO" id="GO:0004386">
    <property type="term" value="F:helicase activity"/>
    <property type="evidence" value="ECO:0007669"/>
    <property type="project" value="UniProtKB-KW"/>
</dbReference>
<evidence type="ECO:0000256" key="1">
    <source>
        <dbReference type="ARBA" id="ARBA00022741"/>
    </source>
</evidence>
<dbReference type="OrthoDB" id="448448at2759"/>
<dbReference type="Proteomes" id="UP000639643">
    <property type="component" value="Unassembled WGS sequence"/>
</dbReference>